<dbReference type="EMBL" id="JARXHW010000063">
    <property type="protein sequence ID" value="MDQ8209344.1"/>
    <property type="molecule type" value="Genomic_DNA"/>
</dbReference>
<dbReference type="InterPro" id="IPR036105">
    <property type="entry name" value="DiNase_FeMo-co_biosyn_sf"/>
</dbReference>
<dbReference type="InterPro" id="IPR002852">
    <property type="entry name" value="UPF0251"/>
</dbReference>
<reference evidence="3 4" key="1">
    <citation type="submission" date="2023-04" db="EMBL/GenBank/DDBJ databases">
        <title>A novel bacteria isolated from coastal sediment.</title>
        <authorList>
            <person name="Liu X.-J."/>
            <person name="Du Z.-J."/>
        </authorList>
    </citation>
    <scope>NUCLEOTIDE SEQUENCE [LARGE SCALE GENOMIC DNA]</scope>
    <source>
        <strain evidence="3 4">SDUM461003</strain>
    </source>
</reference>
<evidence type="ECO:0000256" key="1">
    <source>
        <dbReference type="ARBA" id="ARBA00009350"/>
    </source>
</evidence>
<proteinExistence type="inferred from homology"/>
<dbReference type="SUPFAM" id="SSF53146">
    <property type="entry name" value="Nitrogenase accessory factor-like"/>
    <property type="match status" value="1"/>
</dbReference>
<comment type="similarity">
    <text evidence="1">Belongs to the UPF0251 family.</text>
</comment>
<comment type="caution">
    <text evidence="3">The sequence shown here is derived from an EMBL/GenBank/DDBJ whole genome shotgun (WGS) entry which is preliminary data.</text>
</comment>
<evidence type="ECO:0000259" key="2">
    <source>
        <dbReference type="Pfam" id="PF02579"/>
    </source>
</evidence>
<gene>
    <name evidence="3" type="ORF">QEH52_17585</name>
</gene>
<dbReference type="Pfam" id="PF02001">
    <property type="entry name" value="DUF134"/>
    <property type="match status" value="1"/>
</dbReference>
<dbReference type="PANTHER" id="PTHR37478">
    <property type="match status" value="1"/>
</dbReference>
<dbReference type="Pfam" id="PF02579">
    <property type="entry name" value="Nitro_FeMo-Co"/>
    <property type="match status" value="1"/>
</dbReference>
<dbReference type="PANTHER" id="PTHR37478:SF2">
    <property type="entry name" value="UPF0251 PROTEIN TK0562"/>
    <property type="match status" value="1"/>
</dbReference>
<organism evidence="3 4">
    <name type="scientific">Thalassobacterium maritimum</name>
    <dbReference type="NCBI Taxonomy" id="3041265"/>
    <lineage>
        <taxon>Bacteria</taxon>
        <taxon>Pseudomonadati</taxon>
        <taxon>Verrucomicrobiota</taxon>
        <taxon>Opitutia</taxon>
        <taxon>Puniceicoccales</taxon>
        <taxon>Coraliomargaritaceae</taxon>
        <taxon>Thalassobacterium</taxon>
    </lineage>
</organism>
<sequence length="220" mass="23792">MSRPRKARTLESLPAPVIYIPAGWTQHQSAPVEVAIEDFEIMRLTDGHNLNIEDAAKKVGVSRSTAGRMLERARRAIALGLEQRAPIYLDASEDLILTPPEHLVESHNAEPSSQPHCGGLAIACEHPHSDSPVERIFGRAHGFAMIHPDGSLRAHIQNPGAKLKRDAAPAAVRLLKSQGVSRVVAGRFGPEAIKALAAEAIQPLVANGFSLKQAIELFNR</sequence>
<feature type="domain" description="Dinitrogenase iron-molybdenum cofactor biosynthesis" evidence="2">
    <location>
        <begin position="130"/>
        <end position="218"/>
    </location>
</feature>
<protein>
    <submittedName>
        <fullName evidence="3">DUF134 domain-containing protein</fullName>
    </submittedName>
</protein>
<accession>A0ABU1AYV5</accession>
<evidence type="ECO:0000313" key="3">
    <source>
        <dbReference type="EMBL" id="MDQ8209344.1"/>
    </source>
</evidence>
<dbReference type="Proteomes" id="UP001225316">
    <property type="component" value="Unassembled WGS sequence"/>
</dbReference>
<dbReference type="RefSeq" id="WP_308952246.1">
    <property type="nucleotide sequence ID" value="NZ_JARXHW010000063.1"/>
</dbReference>
<evidence type="ECO:0000313" key="4">
    <source>
        <dbReference type="Proteomes" id="UP001225316"/>
    </source>
</evidence>
<dbReference type="InterPro" id="IPR003731">
    <property type="entry name" value="Di-Nase_FeMo-co_biosynth"/>
</dbReference>
<dbReference type="Gene3D" id="3.30.420.130">
    <property type="entry name" value="Dinitrogenase iron-molybdenum cofactor biosynthesis domain"/>
    <property type="match status" value="1"/>
</dbReference>
<name>A0ABU1AYV5_9BACT</name>
<keyword evidence="4" id="KW-1185">Reference proteome</keyword>